<evidence type="ECO:0000259" key="4">
    <source>
        <dbReference type="PROSITE" id="PS50932"/>
    </source>
</evidence>
<dbReference type="Proteomes" id="UP000032633">
    <property type="component" value="Chromosome"/>
</dbReference>
<keyword evidence="2" id="KW-0238">DNA-binding</keyword>
<dbReference type="SUPFAM" id="SSF53822">
    <property type="entry name" value="Periplasmic binding protein-like I"/>
    <property type="match status" value="1"/>
</dbReference>
<keyword evidence="1" id="KW-0805">Transcription regulation</keyword>
<dbReference type="SMART" id="SM00354">
    <property type="entry name" value="HTH_LACI"/>
    <property type="match status" value="1"/>
</dbReference>
<reference evidence="5 6" key="1">
    <citation type="journal article" date="2015" name="J. Biotechnol.">
        <title>Complete genome sequence of Paenibacillus beijingensis 7188(T) (=DSM 24997(T)), a novel rhizobacterium from jujube garden soil.</title>
        <authorList>
            <person name="Kwak Y."/>
            <person name="Shin J.H."/>
        </authorList>
    </citation>
    <scope>NUCLEOTIDE SEQUENCE [LARGE SCALE GENOMIC DNA]</scope>
    <source>
        <strain evidence="5 6">DSM 24997</strain>
    </source>
</reference>
<evidence type="ECO:0000313" key="5">
    <source>
        <dbReference type="EMBL" id="AJY77405.1"/>
    </source>
</evidence>
<accession>A0A0D5NQF0</accession>
<dbReference type="AlphaFoldDB" id="A0A0D5NQF0"/>
<organism evidence="5 6">
    <name type="scientific">Paenibacillus beijingensis</name>
    <dbReference type="NCBI Taxonomy" id="1126833"/>
    <lineage>
        <taxon>Bacteria</taxon>
        <taxon>Bacillati</taxon>
        <taxon>Bacillota</taxon>
        <taxon>Bacilli</taxon>
        <taxon>Bacillales</taxon>
        <taxon>Paenibacillaceae</taxon>
        <taxon>Paenibacillus</taxon>
    </lineage>
</organism>
<dbReference type="SUPFAM" id="SSF47413">
    <property type="entry name" value="lambda repressor-like DNA-binding domains"/>
    <property type="match status" value="1"/>
</dbReference>
<reference evidence="6" key="2">
    <citation type="submission" date="2015-03" db="EMBL/GenBank/DDBJ databases">
        <title>Genome sequence of Paenibacillus beijingensis strain DSM 24997T.</title>
        <authorList>
            <person name="Kwak Y."/>
            <person name="Shin J.-H."/>
        </authorList>
    </citation>
    <scope>NUCLEOTIDE SEQUENCE [LARGE SCALE GENOMIC DNA]</scope>
    <source>
        <strain evidence="6">DSM 24997</strain>
    </source>
</reference>
<protein>
    <recommendedName>
        <fullName evidence="4">HTH lacI-type domain-containing protein</fullName>
    </recommendedName>
</protein>
<dbReference type="Pfam" id="PF13377">
    <property type="entry name" value="Peripla_BP_3"/>
    <property type="match status" value="1"/>
</dbReference>
<dbReference type="HOGENOM" id="CLU_037628_6_2_9"/>
<dbReference type="PANTHER" id="PTHR30146:SF149">
    <property type="entry name" value="HTH-TYPE TRANSCRIPTIONAL REGULATOR EBGR"/>
    <property type="match status" value="1"/>
</dbReference>
<keyword evidence="3" id="KW-0804">Transcription</keyword>
<dbReference type="Gene3D" id="1.10.260.40">
    <property type="entry name" value="lambda repressor-like DNA-binding domains"/>
    <property type="match status" value="1"/>
</dbReference>
<dbReference type="PROSITE" id="PS50932">
    <property type="entry name" value="HTH_LACI_2"/>
    <property type="match status" value="1"/>
</dbReference>
<dbReference type="GO" id="GO:0000976">
    <property type="term" value="F:transcription cis-regulatory region binding"/>
    <property type="evidence" value="ECO:0007669"/>
    <property type="project" value="TreeGrafter"/>
</dbReference>
<name>A0A0D5NQF0_9BACL</name>
<dbReference type="CDD" id="cd01392">
    <property type="entry name" value="HTH_LacI"/>
    <property type="match status" value="1"/>
</dbReference>
<dbReference type="InterPro" id="IPR010982">
    <property type="entry name" value="Lambda_DNA-bd_dom_sf"/>
</dbReference>
<dbReference type="EMBL" id="CP011058">
    <property type="protein sequence ID" value="AJY77405.1"/>
    <property type="molecule type" value="Genomic_DNA"/>
</dbReference>
<dbReference type="PRINTS" id="PR00036">
    <property type="entry name" value="HTHLACI"/>
</dbReference>
<dbReference type="Gene3D" id="3.40.50.2300">
    <property type="match status" value="2"/>
</dbReference>
<dbReference type="KEGG" id="pbj:VN24_00890"/>
<evidence type="ECO:0000256" key="1">
    <source>
        <dbReference type="ARBA" id="ARBA00023015"/>
    </source>
</evidence>
<sequence>MMSTIQDVAKHAGISIATVSRALNNPDKVSTETRERVMEAVRQLEYYPNEKAKLLSSKTKEISVGIIIPYISSYYFGELYKGISRTAKAQNVRIVLHELHDESGEQSLMDALTFCKQQGVSGILLSSQFVEKDYDLAISRLKLPVVLVLAHHESAMLPAFKIDDIKASFDAVSYLVTRGHKRIGIISGSLSNPVVGEPRYIGAKNAIDFYQLPFHDKQLVSGGIRFEDGYKAMNELLAARDITGITAVFTATDELAFGAMKRVRDAGLRVPEDISVIGFDNLSISGMFSPGLTTVSQPFADIGVEGVNHLIQAIKNPAEMKPGTYYLPYNIVERESVAQTSD</sequence>
<feature type="domain" description="HTH lacI-type" evidence="4">
    <location>
        <begin position="3"/>
        <end position="57"/>
    </location>
</feature>
<dbReference type="InterPro" id="IPR000843">
    <property type="entry name" value="HTH_LacI"/>
</dbReference>
<evidence type="ECO:0000256" key="3">
    <source>
        <dbReference type="ARBA" id="ARBA00023163"/>
    </source>
</evidence>
<gene>
    <name evidence="5" type="ORF">VN24_00890</name>
</gene>
<dbReference type="InterPro" id="IPR028082">
    <property type="entry name" value="Peripla_BP_I"/>
</dbReference>
<evidence type="ECO:0000313" key="6">
    <source>
        <dbReference type="Proteomes" id="UP000032633"/>
    </source>
</evidence>
<proteinExistence type="predicted"/>
<dbReference type="Pfam" id="PF00356">
    <property type="entry name" value="LacI"/>
    <property type="match status" value="1"/>
</dbReference>
<dbReference type="PATRIC" id="fig|1126833.4.peg.202"/>
<dbReference type="STRING" id="1126833.VN24_00890"/>
<keyword evidence="6" id="KW-1185">Reference proteome</keyword>
<dbReference type="InterPro" id="IPR046335">
    <property type="entry name" value="LacI/GalR-like_sensor"/>
</dbReference>
<evidence type="ECO:0000256" key="2">
    <source>
        <dbReference type="ARBA" id="ARBA00023125"/>
    </source>
</evidence>
<dbReference type="GO" id="GO:0003700">
    <property type="term" value="F:DNA-binding transcription factor activity"/>
    <property type="evidence" value="ECO:0007669"/>
    <property type="project" value="TreeGrafter"/>
</dbReference>
<dbReference type="PANTHER" id="PTHR30146">
    <property type="entry name" value="LACI-RELATED TRANSCRIPTIONAL REPRESSOR"/>
    <property type="match status" value="1"/>
</dbReference>